<dbReference type="HOGENOM" id="CLU_017798_0_0_1"/>
<sequence>MAPSFGRSISFPLSPARTSRARAAAYHVRSASLPGHNHNYSSHPLLAHLSSHIAAIRSWAAASPAVASPATGLAHLAALHAALADLLLLPEAQSALASSASSGGLLDAFLLLADAHQGFQDALLELKAHAADAQAALRRRDAPRLAAALRSTRRADKDLARLAASARAAACTKSPSSNGTEVAGAIADSVLAAAHASAAVFAAVESLSASATAVASKKSTASLSFMALVKRTKAASSPDADEEDREMAALENLEACAAEMESGSDAVFRAILRTRVALLNIQTQTCC</sequence>
<dbReference type="FunCoup" id="I1GVA4">
    <property type="interactions" value="761"/>
</dbReference>
<dbReference type="Gramene" id="KQK16703">
    <property type="protein sequence ID" value="KQK16703"/>
    <property type="gene ID" value="BRADI_1g30080v3"/>
</dbReference>
<dbReference type="PANTHER" id="PTHR33070:SF84">
    <property type="entry name" value="PECTINESTERASE INHIBITOR DOMAIN-CONTAINING PROTEIN"/>
    <property type="match status" value="1"/>
</dbReference>
<reference evidence="1 2" key="1">
    <citation type="journal article" date="2010" name="Nature">
        <title>Genome sequencing and analysis of the model grass Brachypodium distachyon.</title>
        <authorList>
            <consortium name="International Brachypodium Initiative"/>
        </authorList>
    </citation>
    <scope>NUCLEOTIDE SEQUENCE [LARGE SCALE GENOMIC DNA]</scope>
    <source>
        <strain evidence="1 2">Bd21</strain>
    </source>
</reference>
<dbReference type="GO" id="GO:0048367">
    <property type="term" value="P:shoot system development"/>
    <property type="evidence" value="ECO:0007669"/>
    <property type="project" value="InterPro"/>
</dbReference>
<evidence type="ECO:0000313" key="3">
    <source>
        <dbReference type="Proteomes" id="UP000008810"/>
    </source>
</evidence>
<dbReference type="Pfam" id="PF03087">
    <property type="entry name" value="BPS1"/>
    <property type="match status" value="1"/>
</dbReference>
<evidence type="ECO:0000313" key="1">
    <source>
        <dbReference type="EMBL" id="KQK16703.1"/>
    </source>
</evidence>
<reference evidence="2" key="3">
    <citation type="submission" date="2018-08" db="UniProtKB">
        <authorList>
            <consortium name="EnsemblPlants"/>
        </authorList>
    </citation>
    <scope>IDENTIFICATION</scope>
    <source>
        <strain evidence="2">cv. Bd21</strain>
    </source>
</reference>
<keyword evidence="3" id="KW-1185">Reference proteome</keyword>
<dbReference type="eggNOG" id="ENOG502QQ4Y">
    <property type="taxonomic scope" value="Eukaryota"/>
</dbReference>
<protein>
    <submittedName>
        <fullName evidence="1 2">Uncharacterized protein</fullName>
    </submittedName>
</protein>
<reference evidence="1" key="2">
    <citation type="submission" date="2017-06" db="EMBL/GenBank/DDBJ databases">
        <title>WGS assembly of Brachypodium distachyon.</title>
        <authorList>
            <consortium name="The International Brachypodium Initiative"/>
            <person name="Lucas S."/>
            <person name="Harmon-Smith M."/>
            <person name="Lail K."/>
            <person name="Tice H."/>
            <person name="Grimwood J."/>
            <person name="Bruce D."/>
            <person name="Barry K."/>
            <person name="Shu S."/>
            <person name="Lindquist E."/>
            <person name="Wang M."/>
            <person name="Pitluck S."/>
            <person name="Vogel J.P."/>
            <person name="Garvin D.F."/>
            <person name="Mockler T.C."/>
            <person name="Schmutz J."/>
            <person name="Rokhsar D."/>
            <person name="Bevan M.W."/>
        </authorList>
    </citation>
    <scope>NUCLEOTIDE SEQUENCE</scope>
    <source>
        <strain evidence="1">Bd21</strain>
    </source>
</reference>
<dbReference type="OMA" id="HECIAEM"/>
<dbReference type="EMBL" id="CM000880">
    <property type="protein sequence ID" value="KQK16703.1"/>
    <property type="molecule type" value="Genomic_DNA"/>
</dbReference>
<dbReference type="InterPro" id="IPR004320">
    <property type="entry name" value="BPS1_pln"/>
</dbReference>
<dbReference type="GO" id="GO:0048364">
    <property type="term" value="P:root development"/>
    <property type="evidence" value="ECO:0007669"/>
    <property type="project" value="InterPro"/>
</dbReference>
<dbReference type="EnsemblPlants" id="KQK16703">
    <property type="protein sequence ID" value="KQK16703"/>
    <property type="gene ID" value="BRADI_1g30080v3"/>
</dbReference>
<name>I1GVA4_BRADI</name>
<organism evidence="2">
    <name type="scientific">Brachypodium distachyon</name>
    <name type="common">Purple false brome</name>
    <name type="synonym">Trachynia distachya</name>
    <dbReference type="NCBI Taxonomy" id="15368"/>
    <lineage>
        <taxon>Eukaryota</taxon>
        <taxon>Viridiplantae</taxon>
        <taxon>Streptophyta</taxon>
        <taxon>Embryophyta</taxon>
        <taxon>Tracheophyta</taxon>
        <taxon>Spermatophyta</taxon>
        <taxon>Magnoliopsida</taxon>
        <taxon>Liliopsida</taxon>
        <taxon>Poales</taxon>
        <taxon>Poaceae</taxon>
        <taxon>BOP clade</taxon>
        <taxon>Pooideae</taxon>
        <taxon>Stipodae</taxon>
        <taxon>Brachypodieae</taxon>
        <taxon>Brachypodium</taxon>
    </lineage>
</organism>
<dbReference type="KEGG" id="bdi:100822101"/>
<dbReference type="AlphaFoldDB" id="I1GVA4"/>
<dbReference type="PANTHER" id="PTHR33070">
    <property type="entry name" value="OS06G0725500 PROTEIN"/>
    <property type="match status" value="1"/>
</dbReference>
<evidence type="ECO:0000313" key="2">
    <source>
        <dbReference type="EnsemblPlants" id="KQK16703"/>
    </source>
</evidence>
<gene>
    <name evidence="1" type="ORF">BRADI_1g30080v3</name>
</gene>
<dbReference type="Proteomes" id="UP000008810">
    <property type="component" value="Chromosome 1"/>
</dbReference>
<accession>I1GVA4</accession>
<proteinExistence type="predicted"/>
<dbReference type="STRING" id="15368.I1GVA4"/>